<proteinExistence type="predicted"/>
<dbReference type="RefSeq" id="WP_126980589.1">
    <property type="nucleotide sequence ID" value="NZ_PQSP01000007.1"/>
</dbReference>
<feature type="signal peptide" evidence="1">
    <location>
        <begin position="1"/>
        <end position="27"/>
    </location>
</feature>
<sequence length="192" mass="21736" precursor="true">MGGMKAFMGKGVAALLMCLLWGGAAWALPNPSAVFCADQGWRAAYALHGSEGYCLLPDGRYFEQWDFFRGKENGRYQEVVQSNAGKRTLDALVQMADERHQLYQSEIASGHEQDSGDDFLDFCEDHGWLTAGMQDRLVLQHFCLLPNGRYVDAGNLWLGRESLYKEVVEQCQGHRTDMYLQQQDAITRQWGE</sequence>
<evidence type="ECO:0000313" key="2">
    <source>
        <dbReference type="EMBL" id="RUS66054.1"/>
    </source>
</evidence>
<protein>
    <submittedName>
        <fullName evidence="2">Uncharacterized protein</fullName>
    </submittedName>
</protein>
<evidence type="ECO:0000256" key="1">
    <source>
        <dbReference type="SAM" id="SignalP"/>
    </source>
</evidence>
<keyword evidence="1" id="KW-0732">Signal</keyword>
<dbReference type="EMBL" id="PQSP01000007">
    <property type="protein sequence ID" value="RUS66054.1"/>
    <property type="molecule type" value="Genomic_DNA"/>
</dbReference>
<reference evidence="2 3" key="1">
    <citation type="submission" date="2018-01" db="EMBL/GenBank/DDBJ databases">
        <title>Saezia sanguinis gen. nov., sp. nov., in the order Burkholderiales isolated from human blood.</title>
        <authorList>
            <person name="Medina-Pascual M.J."/>
            <person name="Valdezate S."/>
            <person name="Monzon S."/>
            <person name="Cuesta I."/>
            <person name="Carrasco G."/>
            <person name="Villalon P."/>
            <person name="Saez-Nieto J.A."/>
        </authorList>
    </citation>
    <scope>NUCLEOTIDE SEQUENCE [LARGE SCALE GENOMIC DNA]</scope>
    <source>
        <strain evidence="2 3">CNM695-12</strain>
    </source>
</reference>
<dbReference type="Proteomes" id="UP000286947">
    <property type="component" value="Unassembled WGS sequence"/>
</dbReference>
<accession>A0A433SBM9</accession>
<dbReference type="AlphaFoldDB" id="A0A433SBM9"/>
<dbReference type="Pfam" id="PF03891">
    <property type="entry name" value="DUF333"/>
    <property type="match status" value="1"/>
</dbReference>
<gene>
    <name evidence="2" type="ORF">CUZ56_02412</name>
</gene>
<feature type="chain" id="PRO_5019463113" evidence="1">
    <location>
        <begin position="28"/>
        <end position="192"/>
    </location>
</feature>
<dbReference type="OrthoDB" id="148878at2"/>
<organism evidence="2 3">
    <name type="scientific">Saezia sanguinis</name>
    <dbReference type="NCBI Taxonomy" id="1965230"/>
    <lineage>
        <taxon>Bacteria</taxon>
        <taxon>Pseudomonadati</taxon>
        <taxon>Pseudomonadota</taxon>
        <taxon>Betaproteobacteria</taxon>
        <taxon>Burkholderiales</taxon>
        <taxon>Saeziaceae</taxon>
        <taxon>Saezia</taxon>
    </lineage>
</organism>
<dbReference type="InterPro" id="IPR005590">
    <property type="entry name" value="DUF333"/>
</dbReference>
<keyword evidence="3" id="KW-1185">Reference proteome</keyword>
<comment type="caution">
    <text evidence="2">The sequence shown here is derived from an EMBL/GenBank/DDBJ whole genome shotgun (WGS) entry which is preliminary data.</text>
</comment>
<evidence type="ECO:0000313" key="3">
    <source>
        <dbReference type="Proteomes" id="UP000286947"/>
    </source>
</evidence>
<name>A0A433SBM9_9BURK</name>